<dbReference type="GO" id="GO:0008955">
    <property type="term" value="F:peptidoglycan glycosyltransferase activity"/>
    <property type="evidence" value="ECO:0007669"/>
    <property type="project" value="UniProtKB-EC"/>
</dbReference>
<comment type="catalytic activity">
    <reaction evidence="17">
        <text>[GlcNAc-(1-&gt;4)-Mur2Ac(oyl-L-Ala-gamma-D-Glu-L-Lys-D-Ala-D-Ala)](n)-di-trans,octa-cis-undecaprenyl diphosphate + beta-D-GlcNAc-(1-&gt;4)-Mur2Ac(oyl-L-Ala-gamma-D-Glu-L-Lys-D-Ala-D-Ala)-di-trans,octa-cis-undecaprenyl diphosphate = [GlcNAc-(1-&gt;4)-Mur2Ac(oyl-L-Ala-gamma-D-Glu-L-Lys-D-Ala-D-Ala)](n+1)-di-trans,octa-cis-undecaprenyl diphosphate + di-trans,octa-cis-undecaprenyl diphosphate + H(+)</text>
        <dbReference type="Rhea" id="RHEA:23708"/>
        <dbReference type="Rhea" id="RHEA-COMP:9602"/>
        <dbReference type="Rhea" id="RHEA-COMP:9603"/>
        <dbReference type="ChEBI" id="CHEBI:15378"/>
        <dbReference type="ChEBI" id="CHEBI:58405"/>
        <dbReference type="ChEBI" id="CHEBI:60033"/>
        <dbReference type="ChEBI" id="CHEBI:78435"/>
        <dbReference type="EC" id="2.4.99.28"/>
    </reaction>
</comment>
<dbReference type="Gene3D" id="3.40.710.10">
    <property type="entry name" value="DD-peptidase/beta-lactamase superfamily"/>
    <property type="match status" value="2"/>
</dbReference>
<name>A0AAP2GGD5_9BACT</name>
<dbReference type="InterPro" id="IPR036950">
    <property type="entry name" value="PBP_transglycosylase"/>
</dbReference>
<dbReference type="SUPFAM" id="SSF56601">
    <property type="entry name" value="beta-lactamase/transpeptidase-like"/>
    <property type="match status" value="1"/>
</dbReference>
<feature type="domain" description="Glycosyl transferase family 51" evidence="21">
    <location>
        <begin position="92"/>
        <end position="268"/>
    </location>
</feature>
<evidence type="ECO:0000256" key="4">
    <source>
        <dbReference type="ARBA" id="ARBA00007739"/>
    </source>
</evidence>
<evidence type="ECO:0000256" key="11">
    <source>
        <dbReference type="ARBA" id="ARBA00022960"/>
    </source>
</evidence>
<keyword evidence="5" id="KW-1003">Cell membrane</keyword>
<reference evidence="22 23" key="1">
    <citation type="submission" date="2021-05" db="EMBL/GenBank/DDBJ databases">
        <title>A Polyphasic approach of four new species of the genus Ohtaekwangia: Ohtaekwangia histidinii sp. nov., Ohtaekwangia cretensis sp. nov., Ohtaekwangia indiensis sp. nov., Ohtaekwangia reichenbachii sp. nov. from diverse environment.</title>
        <authorList>
            <person name="Octaviana S."/>
        </authorList>
    </citation>
    <scope>NUCLEOTIDE SEQUENCE [LARGE SCALE GENOMIC DNA]</scope>
    <source>
        <strain evidence="22 23">PWU37</strain>
    </source>
</reference>
<keyword evidence="6" id="KW-0121">Carboxypeptidase</keyword>
<organism evidence="22 23">
    <name type="scientific">Dawidia soli</name>
    <dbReference type="NCBI Taxonomy" id="2782352"/>
    <lineage>
        <taxon>Bacteria</taxon>
        <taxon>Pseudomonadati</taxon>
        <taxon>Bacteroidota</taxon>
        <taxon>Cytophagia</taxon>
        <taxon>Cytophagales</taxon>
        <taxon>Chryseotaleaceae</taxon>
        <taxon>Dawidia</taxon>
    </lineage>
</organism>
<keyword evidence="11" id="KW-0133">Cell shape</keyword>
<dbReference type="Pfam" id="PF00912">
    <property type="entry name" value="Transgly"/>
    <property type="match status" value="1"/>
</dbReference>
<evidence type="ECO:0000256" key="7">
    <source>
        <dbReference type="ARBA" id="ARBA00022670"/>
    </source>
</evidence>
<feature type="domain" description="Penicillin-binding protein transpeptidase" evidence="20">
    <location>
        <begin position="448"/>
        <end position="678"/>
    </location>
</feature>
<keyword evidence="19" id="KW-1133">Transmembrane helix</keyword>
<dbReference type="Proteomes" id="UP001319180">
    <property type="component" value="Unassembled WGS sequence"/>
</dbReference>
<evidence type="ECO:0000256" key="8">
    <source>
        <dbReference type="ARBA" id="ARBA00022676"/>
    </source>
</evidence>
<evidence type="ECO:0000256" key="12">
    <source>
        <dbReference type="ARBA" id="ARBA00022984"/>
    </source>
</evidence>
<dbReference type="SUPFAM" id="SSF53955">
    <property type="entry name" value="Lysozyme-like"/>
    <property type="match status" value="1"/>
</dbReference>
<dbReference type="GO" id="GO:0006508">
    <property type="term" value="P:proteolysis"/>
    <property type="evidence" value="ECO:0007669"/>
    <property type="project" value="UniProtKB-KW"/>
</dbReference>
<dbReference type="InterPro" id="IPR023346">
    <property type="entry name" value="Lysozyme-like_dom_sf"/>
</dbReference>
<gene>
    <name evidence="22" type="ORF">KK078_02470</name>
</gene>
<evidence type="ECO:0000256" key="18">
    <source>
        <dbReference type="SAM" id="MobiDB-lite"/>
    </source>
</evidence>
<keyword evidence="8" id="KW-0328">Glycosyltransferase</keyword>
<keyword evidence="12" id="KW-0573">Peptidoglycan synthesis</keyword>
<comment type="catalytic activity">
    <reaction evidence="16">
        <text>Preferential cleavage: (Ac)2-L-Lys-D-Ala-|-D-Ala. Also transpeptidation of peptidyl-alanyl moieties that are N-acyl substituents of D-alanine.</text>
        <dbReference type="EC" id="3.4.16.4"/>
    </reaction>
</comment>
<sequence length="776" mass="87989">MSTSNSSKKTIQQKLNNLLRVQKPWFGKVVKGVWILFLVIILGFPLYVFSVGIDLFGLFGGMPSLKAIENPENDLSSEVISADGVSLGRYFRFNRSQVTYDQLSPNLVKTLIYSEDHRFYDHAGMDFWAYPRVIWGLMTFNSKGGGSTITQQLAKNLYTLDLDGPLARLGKIPRRVIQKTKEWIISIQLEKNYTKEEIITMYLNTIEFSSNAYGIKVACETYFNKLPSELTVQEAAVMVGMCQNPSLFNPHRFPKNALNKRNEVLYKLYDHKFISRATYDSVRVLPIELRFAVQNQNQGLAPYFRNVLRNDLIAWCKEHGYDLWESGLKIYTTIDSRMQRYAEDAMLEHMAKLQKQFDREWKQRSKNPWVDEDTGLEIKGFLDKKVKRTEAYRNLVNRYGAGSDSVNIMLRVKKPMTIFTYAGERDTLFSTMDSLNYYNRFLQTGLMSMDPKTGAIKAWVGGVSHKYFKYDHVRQGARQPGSTFKPFVYGTAIEAGYSPCLELLDISPTIKVSGGTWSPLNSDGTRGSGEKMTIRKAMARSINSITAQMMERVTPQNVVDFARRLGITSKLDAVPSLCLGTSDVTLYEMVAAYCTYVNLGIYTQPYYITRIEDKNGNVLENFVPKTRQAMDERTAYKMIYMLQGGVQESGGTSLGLSYDLRSNNEIGGKTGTTDNASDGWYMGITHNLVTGAWVGGDERSIHFPSWSFGQGGKTAAPIWDKYMTRVYRDKETGYGKGVFRRPATGLDITLDCSQHNSTSTDAQDSEDEQVWQVPNN</sequence>
<evidence type="ECO:0000313" key="23">
    <source>
        <dbReference type="Proteomes" id="UP001319180"/>
    </source>
</evidence>
<dbReference type="AlphaFoldDB" id="A0AAP2GGD5"/>
<evidence type="ECO:0000256" key="6">
    <source>
        <dbReference type="ARBA" id="ARBA00022645"/>
    </source>
</evidence>
<evidence type="ECO:0000256" key="13">
    <source>
        <dbReference type="ARBA" id="ARBA00023136"/>
    </source>
</evidence>
<dbReference type="EMBL" id="JAHESC010000002">
    <property type="protein sequence ID" value="MBT1685400.1"/>
    <property type="molecule type" value="Genomic_DNA"/>
</dbReference>
<evidence type="ECO:0000259" key="21">
    <source>
        <dbReference type="Pfam" id="PF00912"/>
    </source>
</evidence>
<dbReference type="Gene3D" id="1.10.3810.10">
    <property type="entry name" value="Biosynthetic peptidoglycan transglycosylase-like"/>
    <property type="match status" value="1"/>
</dbReference>
<dbReference type="GO" id="GO:0009002">
    <property type="term" value="F:serine-type D-Ala-D-Ala carboxypeptidase activity"/>
    <property type="evidence" value="ECO:0007669"/>
    <property type="project" value="UniProtKB-EC"/>
</dbReference>
<keyword evidence="14" id="KW-0511">Multifunctional enzyme</keyword>
<dbReference type="InterPro" id="IPR001460">
    <property type="entry name" value="PCN-bd_Tpept"/>
</dbReference>
<evidence type="ECO:0000256" key="5">
    <source>
        <dbReference type="ARBA" id="ARBA00022475"/>
    </source>
</evidence>
<evidence type="ECO:0000256" key="1">
    <source>
        <dbReference type="ARBA" id="ARBA00004236"/>
    </source>
</evidence>
<protein>
    <submittedName>
        <fullName evidence="22">Transglycosylase domain-containing protein</fullName>
    </submittedName>
</protein>
<proteinExistence type="inferred from homology"/>
<comment type="caution">
    <text evidence="22">The sequence shown here is derived from an EMBL/GenBank/DDBJ whole genome shotgun (WGS) entry which is preliminary data.</text>
</comment>
<dbReference type="InterPro" id="IPR012338">
    <property type="entry name" value="Beta-lactam/transpept-like"/>
</dbReference>
<feature type="transmembrane region" description="Helical" evidence="19">
    <location>
        <begin position="33"/>
        <end position="59"/>
    </location>
</feature>
<dbReference type="Pfam" id="PF00905">
    <property type="entry name" value="Transpeptidase"/>
    <property type="match status" value="1"/>
</dbReference>
<comment type="similarity">
    <text evidence="4">In the N-terminal section; belongs to the glycosyltransferase 51 family.</text>
</comment>
<comment type="similarity">
    <text evidence="3">In the C-terminal section; belongs to the transpeptidase family.</text>
</comment>
<evidence type="ECO:0000256" key="10">
    <source>
        <dbReference type="ARBA" id="ARBA00022801"/>
    </source>
</evidence>
<keyword evidence="9" id="KW-0808">Transferase</keyword>
<dbReference type="InterPro" id="IPR050396">
    <property type="entry name" value="Glycosyltr_51/Transpeptidase"/>
</dbReference>
<dbReference type="PANTHER" id="PTHR32282">
    <property type="entry name" value="BINDING PROTEIN TRANSPEPTIDASE, PUTATIVE-RELATED"/>
    <property type="match status" value="1"/>
</dbReference>
<keyword evidence="23" id="KW-1185">Reference proteome</keyword>
<dbReference type="GO" id="GO:0009252">
    <property type="term" value="P:peptidoglycan biosynthetic process"/>
    <property type="evidence" value="ECO:0007669"/>
    <property type="project" value="UniProtKB-KW"/>
</dbReference>
<evidence type="ECO:0000313" key="22">
    <source>
        <dbReference type="EMBL" id="MBT1685400.1"/>
    </source>
</evidence>
<evidence type="ECO:0000256" key="16">
    <source>
        <dbReference type="ARBA" id="ARBA00034000"/>
    </source>
</evidence>
<dbReference type="PANTHER" id="PTHR32282:SF11">
    <property type="entry name" value="PENICILLIN-BINDING PROTEIN 1B"/>
    <property type="match status" value="1"/>
</dbReference>
<accession>A0AAP2GGD5</accession>
<keyword evidence="7" id="KW-0645">Protease</keyword>
<keyword evidence="15" id="KW-0961">Cell wall biogenesis/degradation</keyword>
<keyword evidence="10" id="KW-0378">Hydrolase</keyword>
<evidence type="ECO:0000256" key="9">
    <source>
        <dbReference type="ARBA" id="ARBA00022679"/>
    </source>
</evidence>
<evidence type="ECO:0000256" key="19">
    <source>
        <dbReference type="SAM" id="Phobius"/>
    </source>
</evidence>
<dbReference type="GO" id="GO:0071555">
    <property type="term" value="P:cell wall organization"/>
    <property type="evidence" value="ECO:0007669"/>
    <property type="project" value="UniProtKB-KW"/>
</dbReference>
<comment type="subcellular location">
    <subcellularLocation>
        <location evidence="1">Cell membrane</location>
    </subcellularLocation>
</comment>
<dbReference type="InterPro" id="IPR001264">
    <property type="entry name" value="Glyco_trans_51"/>
</dbReference>
<comment type="pathway">
    <text evidence="2">Cell wall biogenesis; peptidoglycan biosynthesis.</text>
</comment>
<dbReference type="RefSeq" id="WP_254088648.1">
    <property type="nucleotide sequence ID" value="NZ_JAHESC010000002.1"/>
</dbReference>
<evidence type="ECO:0000256" key="15">
    <source>
        <dbReference type="ARBA" id="ARBA00023316"/>
    </source>
</evidence>
<keyword evidence="19" id="KW-0812">Transmembrane</keyword>
<dbReference type="GO" id="GO:0008658">
    <property type="term" value="F:penicillin binding"/>
    <property type="evidence" value="ECO:0007669"/>
    <property type="project" value="InterPro"/>
</dbReference>
<evidence type="ECO:0000256" key="2">
    <source>
        <dbReference type="ARBA" id="ARBA00004752"/>
    </source>
</evidence>
<evidence type="ECO:0000256" key="14">
    <source>
        <dbReference type="ARBA" id="ARBA00023268"/>
    </source>
</evidence>
<keyword evidence="13 19" id="KW-0472">Membrane</keyword>
<dbReference type="GO" id="GO:0030288">
    <property type="term" value="C:outer membrane-bounded periplasmic space"/>
    <property type="evidence" value="ECO:0007669"/>
    <property type="project" value="TreeGrafter"/>
</dbReference>
<evidence type="ECO:0000256" key="17">
    <source>
        <dbReference type="ARBA" id="ARBA00049902"/>
    </source>
</evidence>
<dbReference type="GO" id="GO:0005886">
    <property type="term" value="C:plasma membrane"/>
    <property type="evidence" value="ECO:0007669"/>
    <property type="project" value="UniProtKB-SubCell"/>
</dbReference>
<dbReference type="GO" id="GO:0008360">
    <property type="term" value="P:regulation of cell shape"/>
    <property type="evidence" value="ECO:0007669"/>
    <property type="project" value="UniProtKB-KW"/>
</dbReference>
<feature type="region of interest" description="Disordered" evidence="18">
    <location>
        <begin position="755"/>
        <end position="776"/>
    </location>
</feature>
<evidence type="ECO:0000259" key="20">
    <source>
        <dbReference type="Pfam" id="PF00905"/>
    </source>
</evidence>
<evidence type="ECO:0000256" key="3">
    <source>
        <dbReference type="ARBA" id="ARBA00007090"/>
    </source>
</evidence>